<evidence type="ECO:0000313" key="4">
    <source>
        <dbReference type="Proteomes" id="UP001286456"/>
    </source>
</evidence>
<reference evidence="3" key="1">
    <citation type="journal article" date="2023" name="Mol. Phylogenet. Evol.">
        <title>Genome-scale phylogeny and comparative genomics of the fungal order Sordariales.</title>
        <authorList>
            <person name="Hensen N."/>
            <person name="Bonometti L."/>
            <person name="Westerberg I."/>
            <person name="Brannstrom I.O."/>
            <person name="Guillou S."/>
            <person name="Cros-Aarteil S."/>
            <person name="Calhoun S."/>
            <person name="Haridas S."/>
            <person name="Kuo A."/>
            <person name="Mondo S."/>
            <person name="Pangilinan J."/>
            <person name="Riley R."/>
            <person name="LaButti K."/>
            <person name="Andreopoulos B."/>
            <person name="Lipzen A."/>
            <person name="Chen C."/>
            <person name="Yan M."/>
            <person name="Daum C."/>
            <person name="Ng V."/>
            <person name="Clum A."/>
            <person name="Steindorff A."/>
            <person name="Ohm R.A."/>
            <person name="Martin F."/>
            <person name="Silar P."/>
            <person name="Natvig D.O."/>
            <person name="Lalanne C."/>
            <person name="Gautier V."/>
            <person name="Ament-Velasquez S.L."/>
            <person name="Kruys A."/>
            <person name="Hutchinson M.I."/>
            <person name="Powell A.J."/>
            <person name="Barry K."/>
            <person name="Miller A.N."/>
            <person name="Grigoriev I.V."/>
            <person name="Debuchy R."/>
            <person name="Gladieux P."/>
            <person name="Hiltunen Thoren M."/>
            <person name="Johannesson H."/>
        </authorList>
    </citation>
    <scope>NUCLEOTIDE SEQUENCE</scope>
    <source>
        <strain evidence="3">SMH4131-1</strain>
    </source>
</reference>
<dbReference type="SUPFAM" id="SSF82171">
    <property type="entry name" value="DPP6 N-terminal domain-like"/>
    <property type="match status" value="1"/>
</dbReference>
<accession>A0AAE0J1J1</accession>
<organism evidence="3 4">
    <name type="scientific">Cercophora scortea</name>
    <dbReference type="NCBI Taxonomy" id="314031"/>
    <lineage>
        <taxon>Eukaryota</taxon>
        <taxon>Fungi</taxon>
        <taxon>Dikarya</taxon>
        <taxon>Ascomycota</taxon>
        <taxon>Pezizomycotina</taxon>
        <taxon>Sordariomycetes</taxon>
        <taxon>Sordariomycetidae</taxon>
        <taxon>Sordariales</taxon>
        <taxon>Lasiosphaeriaceae</taxon>
        <taxon>Cercophora</taxon>
    </lineage>
</organism>
<comment type="caution">
    <text evidence="3">The sequence shown here is derived from an EMBL/GenBank/DDBJ whole genome shotgun (WGS) entry which is preliminary data.</text>
</comment>
<dbReference type="PROSITE" id="PS50011">
    <property type="entry name" value="PROTEIN_KINASE_DOM"/>
    <property type="match status" value="1"/>
</dbReference>
<dbReference type="PANTHER" id="PTHR24359">
    <property type="entry name" value="SERINE/THREONINE-PROTEIN KINASE SBK1"/>
    <property type="match status" value="1"/>
</dbReference>
<keyword evidence="4" id="KW-1185">Reference proteome</keyword>
<reference evidence="3" key="2">
    <citation type="submission" date="2023-06" db="EMBL/GenBank/DDBJ databases">
        <authorList>
            <consortium name="Lawrence Berkeley National Laboratory"/>
            <person name="Haridas S."/>
            <person name="Hensen N."/>
            <person name="Bonometti L."/>
            <person name="Westerberg I."/>
            <person name="Brannstrom I.O."/>
            <person name="Guillou S."/>
            <person name="Cros-Aarteil S."/>
            <person name="Calhoun S."/>
            <person name="Kuo A."/>
            <person name="Mondo S."/>
            <person name="Pangilinan J."/>
            <person name="Riley R."/>
            <person name="Labutti K."/>
            <person name="Andreopoulos B."/>
            <person name="Lipzen A."/>
            <person name="Chen C."/>
            <person name="Yanf M."/>
            <person name="Daum C."/>
            <person name="Ng V."/>
            <person name="Clum A."/>
            <person name="Steindorff A."/>
            <person name="Ohm R."/>
            <person name="Martin F."/>
            <person name="Silar P."/>
            <person name="Natvig D."/>
            <person name="Lalanne C."/>
            <person name="Gautier V."/>
            <person name="Ament-Velasquez S.L."/>
            <person name="Kruys A."/>
            <person name="Hutchinson M.I."/>
            <person name="Powell A.J."/>
            <person name="Barry K."/>
            <person name="Miller A.N."/>
            <person name="Grigoriev I.V."/>
            <person name="Debuchy R."/>
            <person name="Gladieux P."/>
            <person name="Thoren M.H."/>
            <person name="Johannesson H."/>
        </authorList>
    </citation>
    <scope>NUCLEOTIDE SEQUENCE</scope>
    <source>
        <strain evidence="3">SMH4131-1</strain>
    </source>
</reference>
<dbReference type="EMBL" id="JAUEPO010000001">
    <property type="protein sequence ID" value="KAK3335227.1"/>
    <property type="molecule type" value="Genomic_DNA"/>
</dbReference>
<gene>
    <name evidence="3" type="ORF">B0T19DRAFT_470528</name>
</gene>
<dbReference type="Proteomes" id="UP001286456">
    <property type="component" value="Unassembled WGS sequence"/>
</dbReference>
<dbReference type="GO" id="GO:0005524">
    <property type="term" value="F:ATP binding"/>
    <property type="evidence" value="ECO:0007669"/>
    <property type="project" value="InterPro"/>
</dbReference>
<dbReference type="GO" id="GO:0004674">
    <property type="term" value="F:protein serine/threonine kinase activity"/>
    <property type="evidence" value="ECO:0007669"/>
    <property type="project" value="TreeGrafter"/>
</dbReference>
<dbReference type="Pfam" id="PF00069">
    <property type="entry name" value="Pkinase"/>
    <property type="match status" value="1"/>
</dbReference>
<dbReference type="Gene3D" id="1.10.510.10">
    <property type="entry name" value="Transferase(Phosphotransferase) domain 1"/>
    <property type="match status" value="1"/>
</dbReference>
<dbReference type="PROSITE" id="PS00108">
    <property type="entry name" value="PROTEIN_KINASE_ST"/>
    <property type="match status" value="1"/>
</dbReference>
<evidence type="ECO:0000256" key="1">
    <source>
        <dbReference type="SAM" id="MobiDB-lite"/>
    </source>
</evidence>
<feature type="region of interest" description="Disordered" evidence="1">
    <location>
        <begin position="738"/>
        <end position="758"/>
    </location>
</feature>
<dbReference type="InterPro" id="IPR011009">
    <property type="entry name" value="Kinase-like_dom_sf"/>
</dbReference>
<dbReference type="AlphaFoldDB" id="A0AAE0J1J1"/>
<keyword evidence="3" id="KW-0418">Kinase</keyword>
<sequence>MAATAYSDFCYEIYEQIYRRLERRDEERLRFATKGTARRVLNHDNLLRFFRTLLPPGRTCVDVFGLDETTLVARVYERQLHDFLAILIFSACRIEAARTFTTQLVAQDGWPVVSTRGKEIVRLPVDREDLIELFGNVVAADKFFTKQACFSTVVIRNREEVRVEDPEGQRLPYLEEQPLGKGSFGKVFKVKLARGHFYDPLTGTENPEPKEIARKDYLISAEFRTDRAKGEREIMDKILTSSARTCQNILENFGSLEIGTTTYSLFMPLAICDLRAYMMEHHRARPSTTMERAQVISSAHGLAGGLEFLHTGMMTSDMEEIVCYHMDLKPSNILIFREPVQLANGGVEVRNIWKLSDFGMSRVKIRRQGQGGEREKDFNSWFVRRQKPVVAPSLSATLNRHGEGTYLAPESIASTRSMKSESDVWSLGCVISVVFAYLEEGSDGVELYQDARMAHANADGYDRFFLRGTRFTPTKVHPEVAKWHTRLIDRASQRDEAEGDAVRDMLRYMEEAVFEVNPFKRRGAKEVKQMLLRTYQKYRALGQAQTGEAGGGPGNKQLTPLSKSLWQRLRKRSPSPSCRGNVKGWYLSTSEAYKGCAISPDGSLVAYWTDVKISLYTSQSLSAGEGDVVSPAAEHLLQAPNCIWKSIGLTHRYLVASTTGANFQCYIFDLQRGPAVDAHLDHWYRLDLAPPEIHNVAISHDSKVLACILRDREGEQQPGSILVAPSIPELIRYAKRPPSASTEETTTLNPPVHPDPPPPEPWTLDKIDWPASGVTNLTFAGKDDLYFVVRPELTARSREHKITIVHFSLSTRTQQIVIVESRGLDSSSIAGLFTTFIPFRLDPSTCAVVTRQKRLHIQDLRETETPTTDPTTTTTTGAGVEAIHCDIKNYRVLKLMMTSRDDKMYALGTSTASHKILLLEMTVPRRGDVETELGGGGVGGIREVAQLTGLSYNDEFVERLAEGKTTGEGEGYVLVAALVAQNRRAVYRVGLGGGTVE</sequence>
<evidence type="ECO:0000313" key="3">
    <source>
        <dbReference type="EMBL" id="KAK3335227.1"/>
    </source>
</evidence>
<dbReference type="InterPro" id="IPR000719">
    <property type="entry name" value="Prot_kinase_dom"/>
</dbReference>
<name>A0AAE0J1J1_9PEZI</name>
<proteinExistence type="predicted"/>
<dbReference type="InterPro" id="IPR008271">
    <property type="entry name" value="Ser/Thr_kinase_AS"/>
</dbReference>
<evidence type="ECO:0000259" key="2">
    <source>
        <dbReference type="PROSITE" id="PS50011"/>
    </source>
</evidence>
<feature type="compositionally biased region" description="Polar residues" evidence="1">
    <location>
        <begin position="739"/>
        <end position="749"/>
    </location>
</feature>
<keyword evidence="3" id="KW-0808">Transferase</keyword>
<protein>
    <submittedName>
        <fullName evidence="3">Kinase-like domain-containing protein</fullName>
    </submittedName>
</protein>
<dbReference type="SMART" id="SM00220">
    <property type="entry name" value="S_TKc"/>
    <property type="match status" value="1"/>
</dbReference>
<feature type="domain" description="Protein kinase" evidence="2">
    <location>
        <begin position="173"/>
        <end position="532"/>
    </location>
</feature>
<dbReference type="PANTHER" id="PTHR24359:SF1">
    <property type="entry name" value="INHIBITOR OF NUCLEAR FACTOR KAPPA-B KINASE EPSILON SUBUNIT HOMOLOG 1-RELATED"/>
    <property type="match status" value="1"/>
</dbReference>
<dbReference type="SUPFAM" id="SSF56112">
    <property type="entry name" value="Protein kinase-like (PK-like)"/>
    <property type="match status" value="1"/>
</dbReference>